<keyword evidence="3" id="KW-1185">Reference proteome</keyword>
<dbReference type="AlphaFoldDB" id="A0A0P0VLI7"/>
<evidence type="ECO:0000313" key="3">
    <source>
        <dbReference type="Proteomes" id="UP000059680"/>
    </source>
</evidence>
<evidence type="ECO:0000256" key="1">
    <source>
        <dbReference type="SAM" id="MobiDB-lite"/>
    </source>
</evidence>
<reference evidence="2 3" key="3">
    <citation type="journal article" date="2013" name="Rice">
        <title>Improvement of the Oryza sativa Nipponbare reference genome using next generation sequence and optical map data.</title>
        <authorList>
            <person name="Kawahara Y."/>
            <person name="de la Bastide M."/>
            <person name="Hamilton J.P."/>
            <person name="Kanamori H."/>
            <person name="McCombie W.R."/>
            <person name="Ouyang S."/>
            <person name="Schwartz D.C."/>
            <person name="Tanaka T."/>
            <person name="Wu J."/>
            <person name="Zhou S."/>
            <person name="Childs K.L."/>
            <person name="Davidson R.M."/>
            <person name="Lin H."/>
            <person name="Quesada-Ocampo L."/>
            <person name="Vaillancourt B."/>
            <person name="Sakai H."/>
            <person name="Lee S.S."/>
            <person name="Kim J."/>
            <person name="Numa H."/>
            <person name="Itoh T."/>
            <person name="Buell C.R."/>
            <person name="Matsumoto T."/>
        </authorList>
    </citation>
    <scope>NUCLEOTIDE SEQUENCE [LARGE SCALE GENOMIC DNA]</scope>
    <source>
        <strain evidence="3">cv. Nipponbare</strain>
    </source>
</reference>
<dbReference type="EMBL" id="AP014958">
    <property type="protein sequence ID" value="BAS79712.1"/>
    <property type="molecule type" value="Genomic_DNA"/>
</dbReference>
<accession>A0A0P0VLI7</accession>
<name>A0A0P0VLI7_ORYSJ</name>
<dbReference type="Gramene" id="Os02t0610851-00">
    <property type="protein sequence ID" value="Os02t0610851-00"/>
    <property type="gene ID" value="Os02g0610851"/>
</dbReference>
<dbReference type="PaxDb" id="39947-A0A0P0VLI7"/>
<sequence>MAHGLGGEVRVQRRHRGGAPAERELDVREGSCDTDSASLPAVPDAAPDLEALRLTGAEIPLAVRLDGSGRV</sequence>
<proteinExistence type="predicted"/>
<reference evidence="2 3" key="2">
    <citation type="journal article" date="2013" name="Plant Cell Physiol.">
        <title>Rice Annotation Project Database (RAP-DB): an integrative and interactive database for rice genomics.</title>
        <authorList>
            <person name="Sakai H."/>
            <person name="Lee S.S."/>
            <person name="Tanaka T."/>
            <person name="Numa H."/>
            <person name="Kim J."/>
            <person name="Kawahara Y."/>
            <person name="Wakimoto H."/>
            <person name="Yang C.C."/>
            <person name="Iwamoto M."/>
            <person name="Abe T."/>
            <person name="Yamada Y."/>
            <person name="Muto A."/>
            <person name="Inokuchi H."/>
            <person name="Ikemura T."/>
            <person name="Matsumoto T."/>
            <person name="Sasaki T."/>
            <person name="Itoh T."/>
        </authorList>
    </citation>
    <scope>NUCLEOTIDE SEQUENCE [LARGE SCALE GENOMIC DNA]</scope>
    <source>
        <strain evidence="3">cv. Nipponbare</strain>
    </source>
</reference>
<protein>
    <submittedName>
        <fullName evidence="2">Os02g0610851 protein</fullName>
    </submittedName>
</protein>
<feature type="region of interest" description="Disordered" evidence="1">
    <location>
        <begin position="1"/>
        <end position="42"/>
    </location>
</feature>
<dbReference type="InParanoid" id="A0A0P0VLI7"/>
<gene>
    <name evidence="2" type="ordered locus">Os02g0610851</name>
    <name evidence="2" type="ORF">OSNPB_020610851</name>
</gene>
<evidence type="ECO:0000313" key="2">
    <source>
        <dbReference type="EMBL" id="BAS79712.1"/>
    </source>
</evidence>
<dbReference type="Proteomes" id="UP000059680">
    <property type="component" value="Chromosome 2"/>
</dbReference>
<reference evidence="3" key="1">
    <citation type="journal article" date="2005" name="Nature">
        <title>The map-based sequence of the rice genome.</title>
        <authorList>
            <consortium name="International rice genome sequencing project (IRGSP)"/>
            <person name="Matsumoto T."/>
            <person name="Wu J."/>
            <person name="Kanamori H."/>
            <person name="Katayose Y."/>
            <person name="Fujisawa M."/>
            <person name="Namiki N."/>
            <person name="Mizuno H."/>
            <person name="Yamamoto K."/>
            <person name="Antonio B.A."/>
            <person name="Baba T."/>
            <person name="Sakata K."/>
            <person name="Nagamura Y."/>
            <person name="Aoki H."/>
            <person name="Arikawa K."/>
            <person name="Arita K."/>
            <person name="Bito T."/>
            <person name="Chiden Y."/>
            <person name="Fujitsuka N."/>
            <person name="Fukunaka R."/>
            <person name="Hamada M."/>
            <person name="Harada C."/>
            <person name="Hayashi A."/>
            <person name="Hijishita S."/>
            <person name="Honda M."/>
            <person name="Hosokawa S."/>
            <person name="Ichikawa Y."/>
            <person name="Idonuma A."/>
            <person name="Iijima M."/>
            <person name="Ikeda M."/>
            <person name="Ikeno M."/>
            <person name="Ito K."/>
            <person name="Ito S."/>
            <person name="Ito T."/>
            <person name="Ito Y."/>
            <person name="Ito Y."/>
            <person name="Iwabuchi A."/>
            <person name="Kamiya K."/>
            <person name="Karasawa W."/>
            <person name="Kurita K."/>
            <person name="Katagiri S."/>
            <person name="Kikuta A."/>
            <person name="Kobayashi H."/>
            <person name="Kobayashi N."/>
            <person name="Machita K."/>
            <person name="Maehara T."/>
            <person name="Masukawa M."/>
            <person name="Mizubayashi T."/>
            <person name="Mukai Y."/>
            <person name="Nagasaki H."/>
            <person name="Nagata Y."/>
            <person name="Naito S."/>
            <person name="Nakashima M."/>
            <person name="Nakama Y."/>
            <person name="Nakamichi Y."/>
            <person name="Nakamura M."/>
            <person name="Meguro A."/>
            <person name="Negishi M."/>
            <person name="Ohta I."/>
            <person name="Ohta T."/>
            <person name="Okamoto M."/>
            <person name="Ono N."/>
            <person name="Saji S."/>
            <person name="Sakaguchi M."/>
            <person name="Sakai K."/>
            <person name="Shibata M."/>
            <person name="Shimokawa T."/>
            <person name="Song J."/>
            <person name="Takazaki Y."/>
            <person name="Terasawa K."/>
            <person name="Tsugane M."/>
            <person name="Tsuji K."/>
            <person name="Ueda S."/>
            <person name="Waki K."/>
            <person name="Yamagata H."/>
            <person name="Yamamoto M."/>
            <person name="Yamamoto S."/>
            <person name="Yamane H."/>
            <person name="Yoshiki S."/>
            <person name="Yoshihara R."/>
            <person name="Yukawa K."/>
            <person name="Zhong H."/>
            <person name="Yano M."/>
            <person name="Yuan Q."/>
            <person name="Ouyang S."/>
            <person name="Liu J."/>
            <person name="Jones K.M."/>
            <person name="Gansberger K."/>
            <person name="Moffat K."/>
            <person name="Hill J."/>
            <person name="Bera J."/>
            <person name="Fadrosh D."/>
            <person name="Jin S."/>
            <person name="Johri S."/>
            <person name="Kim M."/>
            <person name="Overton L."/>
            <person name="Reardon M."/>
            <person name="Tsitrin T."/>
            <person name="Vuong H."/>
            <person name="Weaver B."/>
            <person name="Ciecko A."/>
            <person name="Tallon L."/>
            <person name="Jackson J."/>
            <person name="Pai G."/>
            <person name="Aken S.V."/>
            <person name="Utterback T."/>
            <person name="Reidmuller S."/>
            <person name="Feldblyum T."/>
            <person name="Hsiao J."/>
            <person name="Zismann V."/>
            <person name="Iobst S."/>
            <person name="de Vazeille A.R."/>
            <person name="Buell C.R."/>
            <person name="Ying K."/>
            <person name="Li Y."/>
            <person name="Lu T."/>
            <person name="Huang Y."/>
            <person name="Zhao Q."/>
            <person name="Feng Q."/>
            <person name="Zhang L."/>
            <person name="Zhu J."/>
            <person name="Weng Q."/>
            <person name="Mu J."/>
            <person name="Lu Y."/>
            <person name="Fan D."/>
            <person name="Liu Y."/>
            <person name="Guan J."/>
            <person name="Zhang Y."/>
            <person name="Yu S."/>
            <person name="Liu X."/>
            <person name="Zhang Y."/>
            <person name="Hong G."/>
            <person name="Han B."/>
            <person name="Choisne N."/>
            <person name="Demange N."/>
            <person name="Orjeda G."/>
            <person name="Samain S."/>
            <person name="Cattolico L."/>
            <person name="Pelletier E."/>
            <person name="Couloux A."/>
            <person name="Segurens B."/>
            <person name="Wincker P."/>
            <person name="D'Hont A."/>
            <person name="Scarpelli C."/>
            <person name="Weissenbach J."/>
            <person name="Salanoubat M."/>
            <person name="Quetier F."/>
            <person name="Yu Y."/>
            <person name="Kim H.R."/>
            <person name="Rambo T."/>
            <person name="Currie J."/>
            <person name="Collura K."/>
            <person name="Luo M."/>
            <person name="Yang T."/>
            <person name="Ammiraju J.S.S."/>
            <person name="Engler F."/>
            <person name="Soderlund C."/>
            <person name="Wing R.A."/>
            <person name="Palmer L.E."/>
            <person name="de la Bastide M."/>
            <person name="Spiegel L."/>
            <person name="Nascimento L."/>
            <person name="Zutavern T."/>
            <person name="O'Shaughnessy A."/>
            <person name="Dike S."/>
            <person name="Dedhia N."/>
            <person name="Preston R."/>
            <person name="Balija V."/>
            <person name="McCombie W.R."/>
            <person name="Chow T."/>
            <person name="Chen H."/>
            <person name="Chung M."/>
            <person name="Chen C."/>
            <person name="Shaw J."/>
            <person name="Wu H."/>
            <person name="Hsiao K."/>
            <person name="Chao Y."/>
            <person name="Chu M."/>
            <person name="Cheng C."/>
            <person name="Hour A."/>
            <person name="Lee P."/>
            <person name="Lin S."/>
            <person name="Lin Y."/>
            <person name="Liou J."/>
            <person name="Liu S."/>
            <person name="Hsing Y."/>
            <person name="Raghuvanshi S."/>
            <person name="Mohanty A."/>
            <person name="Bharti A.K."/>
            <person name="Gaur A."/>
            <person name="Gupta V."/>
            <person name="Kumar D."/>
            <person name="Ravi V."/>
            <person name="Vij S."/>
            <person name="Kapur A."/>
            <person name="Khurana P."/>
            <person name="Khurana P."/>
            <person name="Khurana J.P."/>
            <person name="Tyagi A.K."/>
            <person name="Gaikwad K."/>
            <person name="Singh A."/>
            <person name="Dalal V."/>
            <person name="Srivastava S."/>
            <person name="Dixit A."/>
            <person name="Pal A.K."/>
            <person name="Ghazi I.A."/>
            <person name="Yadav M."/>
            <person name="Pandit A."/>
            <person name="Bhargava A."/>
            <person name="Sureshbabu K."/>
            <person name="Batra K."/>
            <person name="Sharma T.R."/>
            <person name="Mohapatra T."/>
            <person name="Singh N.K."/>
            <person name="Messing J."/>
            <person name="Nelson A.B."/>
            <person name="Fuks G."/>
            <person name="Kavchok S."/>
            <person name="Keizer G."/>
            <person name="Linton E."/>
            <person name="Llaca V."/>
            <person name="Song R."/>
            <person name="Tanyolac B."/>
            <person name="Young S."/>
            <person name="Ho-Il K."/>
            <person name="Hahn J.H."/>
            <person name="Sangsakoo G."/>
            <person name="Vanavichit A."/>
            <person name="de Mattos Luiz.A.T."/>
            <person name="Zimmer P.D."/>
            <person name="Malone G."/>
            <person name="Dellagostin O."/>
            <person name="de Oliveira A.C."/>
            <person name="Bevan M."/>
            <person name="Bancroft I."/>
            <person name="Minx P."/>
            <person name="Cordum H."/>
            <person name="Wilson R."/>
            <person name="Cheng Z."/>
            <person name="Jin W."/>
            <person name="Jiang J."/>
            <person name="Leong S.A."/>
            <person name="Iwama H."/>
            <person name="Gojobori T."/>
            <person name="Itoh T."/>
            <person name="Niimura Y."/>
            <person name="Fujii Y."/>
            <person name="Habara T."/>
            <person name="Sakai H."/>
            <person name="Sato Y."/>
            <person name="Wilson G."/>
            <person name="Kumar K."/>
            <person name="McCouch S."/>
            <person name="Juretic N."/>
            <person name="Hoen D."/>
            <person name="Wright S."/>
            <person name="Bruskiewich R."/>
            <person name="Bureau T."/>
            <person name="Miyao A."/>
            <person name="Hirochika H."/>
            <person name="Nishikawa T."/>
            <person name="Kadowaki K."/>
            <person name="Sugiura M."/>
            <person name="Burr B."/>
            <person name="Sasaki T."/>
        </authorList>
    </citation>
    <scope>NUCLEOTIDE SEQUENCE [LARGE SCALE GENOMIC DNA]</scope>
    <source>
        <strain evidence="3">cv. Nipponbare</strain>
    </source>
</reference>
<feature type="compositionally biased region" description="Basic and acidic residues" evidence="1">
    <location>
        <begin position="21"/>
        <end position="31"/>
    </location>
</feature>
<organism evidence="2 3">
    <name type="scientific">Oryza sativa subsp. japonica</name>
    <name type="common">Rice</name>
    <dbReference type="NCBI Taxonomy" id="39947"/>
    <lineage>
        <taxon>Eukaryota</taxon>
        <taxon>Viridiplantae</taxon>
        <taxon>Streptophyta</taxon>
        <taxon>Embryophyta</taxon>
        <taxon>Tracheophyta</taxon>
        <taxon>Spermatophyta</taxon>
        <taxon>Magnoliopsida</taxon>
        <taxon>Liliopsida</taxon>
        <taxon>Poales</taxon>
        <taxon>Poaceae</taxon>
        <taxon>BOP clade</taxon>
        <taxon>Oryzoideae</taxon>
        <taxon>Oryzeae</taxon>
        <taxon>Oryzinae</taxon>
        <taxon>Oryza</taxon>
        <taxon>Oryza sativa</taxon>
    </lineage>
</organism>